<evidence type="ECO:0000313" key="1">
    <source>
        <dbReference type="EMBL" id="AFZ51394.1"/>
    </source>
</evidence>
<name>K9YWV3_DACS8</name>
<keyword evidence="2" id="KW-1185">Reference proteome</keyword>
<dbReference type="PATRIC" id="fig|13035.3.peg.3229"/>
<evidence type="ECO:0008006" key="3">
    <source>
        <dbReference type="Google" id="ProtNLM"/>
    </source>
</evidence>
<evidence type="ECO:0000313" key="2">
    <source>
        <dbReference type="Proteomes" id="UP000010482"/>
    </source>
</evidence>
<dbReference type="OrthoDB" id="528329at2"/>
<dbReference type="AlphaFoldDB" id="K9YWV3"/>
<dbReference type="KEGG" id="dsl:Dacsa_2831"/>
<gene>
    <name evidence="1" type="ORF">Dacsa_2831</name>
</gene>
<protein>
    <recommendedName>
        <fullName evidence="3">Flagellar assembly protein H</fullName>
    </recommendedName>
</protein>
<organism evidence="1 2">
    <name type="scientific">Dactylococcopsis salina (strain PCC 8305)</name>
    <name type="common">Myxobactron salinum</name>
    <dbReference type="NCBI Taxonomy" id="13035"/>
    <lineage>
        <taxon>Bacteria</taxon>
        <taxon>Bacillati</taxon>
        <taxon>Cyanobacteriota</taxon>
        <taxon>Cyanophyceae</taxon>
        <taxon>Nodosilineales</taxon>
        <taxon>Cymatolegaceae</taxon>
        <taxon>Dactylococcopsis</taxon>
    </lineage>
</organism>
<dbReference type="eggNOG" id="COG5464">
    <property type="taxonomic scope" value="Bacteria"/>
</dbReference>
<accession>K9YWV3</accession>
<dbReference type="Proteomes" id="UP000010482">
    <property type="component" value="Chromosome"/>
</dbReference>
<sequence length="285" mass="32840">MTRLIHDKFAKDYFESLLEPFGQINSQKRVSAEDQYIDVWFEPAPENLEELKELGVLGRMATTPSMFEPYRNPVTPEQIGDCLLKLLLVRTQMKRQARRKESSLAEESVPRLWILTPTASSTVLSGFNAMQTPDELEGFYTLGSSLSTNIIVIHQLPRTEETLWLRVLGRGRVQKEAIDELEALSENNPFRQRALELLYTLQKGLQSKQDIESEDRELIMRLEPLYQQEKEKLVRDAEERGEERTQREIAANLLSMGMEVEQIAQATGLSRKQVMKLINQNSDDQ</sequence>
<dbReference type="EMBL" id="CP003944">
    <property type="protein sequence ID" value="AFZ51394.1"/>
    <property type="molecule type" value="Genomic_DNA"/>
</dbReference>
<proteinExistence type="predicted"/>
<dbReference type="STRING" id="13035.Dacsa_2831"/>
<dbReference type="HOGENOM" id="CLU_059541_0_0_3"/>
<reference evidence="1" key="1">
    <citation type="submission" date="2012-04" db="EMBL/GenBank/DDBJ databases">
        <title>Finished genome of Dactylococcopsis salina PCC 8305.</title>
        <authorList>
            <consortium name="US DOE Joint Genome Institute"/>
            <person name="Gugger M."/>
            <person name="Coursin T."/>
            <person name="Rippka R."/>
            <person name="Tandeau De Marsac N."/>
            <person name="Huntemann M."/>
            <person name="Wei C.-L."/>
            <person name="Han J."/>
            <person name="Detter J.C."/>
            <person name="Han C."/>
            <person name="Tapia R."/>
            <person name="Daligault H."/>
            <person name="Chen A."/>
            <person name="Krypides N."/>
            <person name="Mavromatis K."/>
            <person name="Markowitz V."/>
            <person name="Szeto E."/>
            <person name="Ivanova N."/>
            <person name="Ovchinnikova G."/>
            <person name="Pagani I."/>
            <person name="Pati A."/>
            <person name="Goodwin L."/>
            <person name="Peters L."/>
            <person name="Pitluck S."/>
            <person name="Woyke T."/>
            <person name="Kerfeld C."/>
        </authorList>
    </citation>
    <scope>NUCLEOTIDE SEQUENCE [LARGE SCALE GENOMIC DNA]</scope>
    <source>
        <strain evidence="1">PCC 8305</strain>
    </source>
</reference>